<dbReference type="InterPro" id="IPR017853">
    <property type="entry name" value="GH"/>
</dbReference>
<name>E7C6Q1_9GAMM</name>
<dbReference type="GO" id="GO:0015929">
    <property type="term" value="F:hexosaminidase activity"/>
    <property type="evidence" value="ECO:0007669"/>
    <property type="project" value="UniProtKB-ARBA"/>
</dbReference>
<dbReference type="InterPro" id="IPR051822">
    <property type="entry name" value="Glycosyl_Hydrolase_84"/>
</dbReference>
<evidence type="ECO:0000256" key="3">
    <source>
        <dbReference type="PROSITE-ProRule" id="PRU01353"/>
    </source>
</evidence>
<dbReference type="AlphaFoldDB" id="E7C6Q1"/>
<feature type="active site" description="Proton donor" evidence="3">
    <location>
        <position position="111"/>
    </location>
</feature>
<accession>E7C6Q1</accession>
<dbReference type="PANTHER" id="PTHR13170">
    <property type="entry name" value="O-GLCNACASE"/>
    <property type="match status" value="1"/>
</dbReference>
<comment type="similarity">
    <text evidence="3">Belongs to the glycosyl hydrolase 84 family.</text>
</comment>
<protein>
    <recommendedName>
        <fullName evidence="4">GH84 domain-containing protein</fullName>
    </recommendedName>
</protein>
<organism evidence="5">
    <name type="scientific">uncultured gamma proteobacterium HF0770_09E07</name>
    <dbReference type="NCBI Taxonomy" id="723576"/>
    <lineage>
        <taxon>Bacteria</taxon>
        <taxon>Pseudomonadati</taxon>
        <taxon>Pseudomonadota</taxon>
        <taxon>Gammaproteobacteria</taxon>
        <taxon>environmental samples</taxon>
    </lineage>
</organism>
<evidence type="ECO:0000313" key="5">
    <source>
        <dbReference type="EMBL" id="ADI23125.1"/>
    </source>
</evidence>
<proteinExistence type="inferred from homology"/>
<dbReference type="Pfam" id="PF07555">
    <property type="entry name" value="NAGidase"/>
    <property type="match status" value="1"/>
</dbReference>
<keyword evidence="1 3" id="KW-0378">Hydrolase</keyword>
<evidence type="ECO:0000259" key="4">
    <source>
        <dbReference type="PROSITE" id="PS52009"/>
    </source>
</evidence>
<reference evidence="5" key="1">
    <citation type="submission" date="2010-01" db="EMBL/GenBank/DDBJ databases">
        <title>Genome fragments of uncultured bacteria from the North Pacific subtropical Gyre.</title>
        <authorList>
            <person name="Pham V.D."/>
            <person name="Delong E.F."/>
        </authorList>
    </citation>
    <scope>NUCLEOTIDE SEQUENCE</scope>
</reference>
<dbReference type="SUPFAM" id="SSF51445">
    <property type="entry name" value="(Trans)glycosidases"/>
    <property type="match status" value="1"/>
</dbReference>
<keyword evidence="2 3" id="KW-0326">Glycosidase</keyword>
<feature type="domain" description="GH84" evidence="4">
    <location>
        <begin position="2"/>
        <end position="261"/>
    </location>
</feature>
<dbReference type="PANTHER" id="PTHR13170:SF16">
    <property type="entry name" value="PROTEIN O-GLCNACASE"/>
    <property type="match status" value="1"/>
</dbReference>
<evidence type="ECO:0000256" key="2">
    <source>
        <dbReference type="ARBA" id="ARBA00023295"/>
    </source>
</evidence>
<dbReference type="EMBL" id="GU568006">
    <property type="protein sequence ID" value="ADI23125.1"/>
    <property type="molecule type" value="Genomic_DNA"/>
</dbReference>
<sequence>MKNLGIVEGFYGESLDFDDRNSIVQLLSENSLNYYLYAPKEDPFLRNHLDLDPTSEWQNSFKSFVDLSNKSNVTIGVGLAPINKKHTADLAKKIELFINLGVSSFSLLFDDIEQEFSLSEQLEIFKQTKTKFNDISLNFCPTVYCSELITKDQNHEDYFNEFCSIFPKDEKFFWTGEKVISRNINKDCEKVLESFDSSNICIWDNYFTVDSGPERLNLTFCNHIERDVLENKNTYLINLTGMPRTDLIIVDIFGAFLSNSRTEFKDILRKHGVENNLIDMIKIFDPEEKIRLSEQEKKKLHDITFSWFHPLKNEWYPYLNSLRKGE</sequence>
<dbReference type="Gene3D" id="3.20.20.80">
    <property type="entry name" value="Glycosidases"/>
    <property type="match status" value="1"/>
</dbReference>
<dbReference type="GO" id="GO:1901135">
    <property type="term" value="P:carbohydrate derivative metabolic process"/>
    <property type="evidence" value="ECO:0007669"/>
    <property type="project" value="UniProtKB-ARBA"/>
</dbReference>
<evidence type="ECO:0000256" key="1">
    <source>
        <dbReference type="ARBA" id="ARBA00022801"/>
    </source>
</evidence>
<dbReference type="InterPro" id="IPR011496">
    <property type="entry name" value="O-GlcNAcase_cat"/>
</dbReference>
<dbReference type="PROSITE" id="PS52009">
    <property type="entry name" value="GH84"/>
    <property type="match status" value="1"/>
</dbReference>